<feature type="transmembrane region" description="Helical" evidence="7">
    <location>
        <begin position="329"/>
        <end position="353"/>
    </location>
</feature>
<dbReference type="eggNOG" id="COG2814">
    <property type="taxonomic scope" value="Bacteria"/>
</dbReference>
<feature type="transmembrane region" description="Helical" evidence="7">
    <location>
        <begin position="365"/>
        <end position="390"/>
    </location>
</feature>
<organism evidence="9 10">
    <name type="scientific">Pararhodospirillum photometricum DSM 122</name>
    <dbReference type="NCBI Taxonomy" id="1150469"/>
    <lineage>
        <taxon>Bacteria</taxon>
        <taxon>Pseudomonadati</taxon>
        <taxon>Pseudomonadota</taxon>
        <taxon>Alphaproteobacteria</taxon>
        <taxon>Rhodospirillales</taxon>
        <taxon>Rhodospirillaceae</taxon>
        <taxon>Pararhodospirillum</taxon>
    </lineage>
</organism>
<evidence type="ECO:0000256" key="4">
    <source>
        <dbReference type="ARBA" id="ARBA00022989"/>
    </source>
</evidence>
<dbReference type="EMBL" id="HE663493">
    <property type="protein sequence ID" value="CCG08227.1"/>
    <property type="molecule type" value="Genomic_DNA"/>
</dbReference>
<evidence type="ECO:0000256" key="3">
    <source>
        <dbReference type="ARBA" id="ARBA00022692"/>
    </source>
</evidence>
<accession>H6SJR2</accession>
<evidence type="ECO:0000256" key="6">
    <source>
        <dbReference type="SAM" id="MobiDB-lite"/>
    </source>
</evidence>
<feature type="region of interest" description="Disordered" evidence="6">
    <location>
        <begin position="1"/>
        <end position="35"/>
    </location>
</feature>
<feature type="compositionally biased region" description="Basic residues" evidence="6">
    <location>
        <begin position="14"/>
        <end position="26"/>
    </location>
</feature>
<dbReference type="PROSITE" id="PS50850">
    <property type="entry name" value="MFS"/>
    <property type="match status" value="1"/>
</dbReference>
<dbReference type="SUPFAM" id="SSF103473">
    <property type="entry name" value="MFS general substrate transporter"/>
    <property type="match status" value="1"/>
</dbReference>
<evidence type="ECO:0000256" key="2">
    <source>
        <dbReference type="ARBA" id="ARBA00022475"/>
    </source>
</evidence>
<name>H6SJR2_PARPM</name>
<feature type="transmembrane region" description="Helical" evidence="7">
    <location>
        <begin position="109"/>
        <end position="126"/>
    </location>
</feature>
<dbReference type="Proteomes" id="UP000033220">
    <property type="component" value="Chromosome DSM 122"/>
</dbReference>
<dbReference type="CDD" id="cd17324">
    <property type="entry name" value="MFS_NepI_like"/>
    <property type="match status" value="1"/>
</dbReference>
<keyword evidence="5 7" id="KW-0472">Membrane</keyword>
<feature type="transmembrane region" description="Helical" evidence="7">
    <location>
        <begin position="239"/>
        <end position="262"/>
    </location>
</feature>
<proteinExistence type="predicted"/>
<evidence type="ECO:0000259" key="8">
    <source>
        <dbReference type="PROSITE" id="PS50850"/>
    </source>
</evidence>
<feature type="transmembrane region" description="Helical" evidence="7">
    <location>
        <begin position="199"/>
        <end position="218"/>
    </location>
</feature>
<gene>
    <name evidence="9" type="ORF">RSPPHO_01601</name>
</gene>
<dbReference type="InterPro" id="IPR036259">
    <property type="entry name" value="MFS_trans_sf"/>
</dbReference>
<feature type="transmembrane region" description="Helical" evidence="7">
    <location>
        <begin position="302"/>
        <end position="323"/>
    </location>
</feature>
<keyword evidence="4 7" id="KW-1133">Transmembrane helix</keyword>
<dbReference type="PANTHER" id="PTHR43124:SF8">
    <property type="entry name" value="INNER MEMBRANE TRANSPORT PROTEIN YDHP"/>
    <property type="match status" value="1"/>
</dbReference>
<dbReference type="InterPro" id="IPR020846">
    <property type="entry name" value="MFS_dom"/>
</dbReference>
<dbReference type="AlphaFoldDB" id="H6SJR2"/>
<evidence type="ECO:0000256" key="7">
    <source>
        <dbReference type="SAM" id="Phobius"/>
    </source>
</evidence>
<feature type="transmembrane region" description="Helical" evidence="7">
    <location>
        <begin position="277"/>
        <end position="295"/>
    </location>
</feature>
<dbReference type="GO" id="GO:0005886">
    <property type="term" value="C:plasma membrane"/>
    <property type="evidence" value="ECO:0007669"/>
    <property type="project" value="UniProtKB-SubCell"/>
</dbReference>
<dbReference type="PATRIC" id="fig|1150469.3.peg.1803"/>
<dbReference type="Gene3D" id="1.20.1250.20">
    <property type="entry name" value="MFS general substrate transporter like domains"/>
    <property type="match status" value="2"/>
</dbReference>
<dbReference type="STRING" id="1150469.RSPPHO_01601"/>
<evidence type="ECO:0000256" key="5">
    <source>
        <dbReference type="ARBA" id="ARBA00023136"/>
    </source>
</evidence>
<comment type="subcellular location">
    <subcellularLocation>
        <location evidence="1">Cell membrane</location>
        <topology evidence="1">Multi-pass membrane protein</topology>
    </subcellularLocation>
</comment>
<dbReference type="PANTHER" id="PTHR43124">
    <property type="entry name" value="PURINE EFFLUX PUMP PBUE"/>
    <property type="match status" value="1"/>
</dbReference>
<feature type="domain" description="Major facilitator superfamily (MFS) profile" evidence="8">
    <location>
        <begin position="43"/>
        <end position="423"/>
    </location>
</feature>
<feature type="transmembrane region" description="Helical" evidence="7">
    <location>
        <begin position="402"/>
        <end position="421"/>
    </location>
</feature>
<evidence type="ECO:0000256" key="1">
    <source>
        <dbReference type="ARBA" id="ARBA00004651"/>
    </source>
</evidence>
<dbReference type="Pfam" id="PF07690">
    <property type="entry name" value="MFS_1"/>
    <property type="match status" value="1"/>
</dbReference>
<dbReference type="InterPro" id="IPR050189">
    <property type="entry name" value="MFS_Efflux_Transporters"/>
</dbReference>
<keyword evidence="2" id="KW-1003">Cell membrane</keyword>
<feature type="transmembrane region" description="Helical" evidence="7">
    <location>
        <begin position="76"/>
        <end position="97"/>
    </location>
</feature>
<dbReference type="InterPro" id="IPR011701">
    <property type="entry name" value="MFS"/>
</dbReference>
<feature type="transmembrane region" description="Helical" evidence="7">
    <location>
        <begin position="167"/>
        <end position="187"/>
    </location>
</feature>
<feature type="transmembrane region" description="Helical" evidence="7">
    <location>
        <begin position="132"/>
        <end position="155"/>
    </location>
</feature>
<sequence>MPERFFPTSPMARSPHRHSKTRHRSAMRPARKEPDLSTNRLPALLAMMVGGFAIGTTEYASVGVLPQIADDFGINLARAGLVVSGYALGVSFGSPILAALTGSLSRKTLMLAVMALFVVANAAAALSKSYEVLIIARVLSALPHGIFFGVGAAIAASFVSEERRASAVAMVFAGLSIAVAAGVPLATVIGQRLGWPMSYWFVAVVGIVSLVALAATLPRKIDIAPAGSLIDQIKVLGSGRLLIAFGMNFCAWGGTFVAFAYLPSILADITGFSPNGVAWMLALYGVSVIAGNFLGGRVSDKALVPTLALMLGAQAAVLLIFTFTAPSMIGSILTLGLLGALMFCNIPGLALYVVQLATRYRPGNVDIASTINVSAANAGIALGALIGGTVADSSLGLGATPWVGAIMVSVGLLLTLWSGYLDKREAHRSRSEARPAANGA</sequence>
<evidence type="ECO:0000313" key="9">
    <source>
        <dbReference type="EMBL" id="CCG08227.1"/>
    </source>
</evidence>
<reference evidence="9 10" key="1">
    <citation type="submission" date="2012-02" db="EMBL/GenBank/DDBJ databases">
        <title>Shotgun genome sequence of Phaeospirillum photometricum DSM 122.</title>
        <authorList>
            <person name="Duquesne K."/>
            <person name="Sturgis J."/>
        </authorList>
    </citation>
    <scope>NUCLEOTIDE SEQUENCE [LARGE SCALE GENOMIC DNA]</scope>
    <source>
        <strain evidence="10">DSM122</strain>
    </source>
</reference>
<keyword evidence="3 7" id="KW-0812">Transmembrane</keyword>
<dbReference type="KEGG" id="rpm:RSPPHO_01601"/>
<dbReference type="GO" id="GO:0022857">
    <property type="term" value="F:transmembrane transporter activity"/>
    <property type="evidence" value="ECO:0007669"/>
    <property type="project" value="InterPro"/>
</dbReference>
<dbReference type="HOGENOM" id="CLU_001265_61_2_5"/>
<evidence type="ECO:0000313" key="10">
    <source>
        <dbReference type="Proteomes" id="UP000033220"/>
    </source>
</evidence>
<keyword evidence="10" id="KW-1185">Reference proteome</keyword>
<protein>
    <submittedName>
        <fullName evidence="9">Major facilitator superfamily protein MFS_1</fullName>
    </submittedName>
</protein>